<dbReference type="EMBL" id="KB445564">
    <property type="protein sequence ID" value="EMC91110.1"/>
    <property type="molecule type" value="Genomic_DNA"/>
</dbReference>
<dbReference type="STRING" id="717646.M2MXW7"/>
<dbReference type="HOGENOM" id="CLU_376833_0_0_1"/>
<organism evidence="2 3">
    <name type="scientific">Baudoinia panamericana (strain UAMH 10762)</name>
    <name type="common">Angels' share fungus</name>
    <name type="synonym">Baudoinia compniacensis (strain UAMH 10762)</name>
    <dbReference type="NCBI Taxonomy" id="717646"/>
    <lineage>
        <taxon>Eukaryota</taxon>
        <taxon>Fungi</taxon>
        <taxon>Dikarya</taxon>
        <taxon>Ascomycota</taxon>
        <taxon>Pezizomycotina</taxon>
        <taxon>Dothideomycetes</taxon>
        <taxon>Dothideomycetidae</taxon>
        <taxon>Mycosphaerellales</taxon>
        <taxon>Teratosphaeriaceae</taxon>
        <taxon>Baudoinia</taxon>
    </lineage>
</organism>
<sequence length="758" mass="84358">MARYPAFDDYKQSGNYQAGIQRCDALLQRKPKDVQLLTTKLSLLYAIRSHEAQRVLEQLLAIQPPIQGQQELIAIEDAVTDSQRHVFPQPWTAGPSVAKLWENAVKATPSATQRFDTGSLRFERAVMDNRIQDAQQALIQLKVIQPKNRVVYMAHAAFTQLLSTSNEDLQARLAIGLARKAVTEKLDNDQSLDCRVPGQVFALQRSEKDLESISGRRFRDSKQVFDAHRSRPQNSTHGIEKPVAVIDPSVVPAKEWLAAEVSMLKQNFTSIIQSHCSTDVLRSFATNAMSLFRCSIGPLSQGARRLPADACFLGVSALVRLWEQTDLTEHLLRASFLLERLLVYDEHIHEARLVLTYLYMRLGLGSLAMKYFTSLRVKGIQQETVGHVIYTRLSLVHPHDSRWNSEGAEAERAHMDPVAQLLRAQADYVDEEESIAGIEANILSHGQTGMIFDLQELRDHLRSSMTRRIMTLERRRCCRMQQVKITDVDTIQQMGPRTCQNWIKTVDMRDFAAAFDYGYNVERALHARGGTLPGTAWLLYGLAADAAWCLGVDAPPLVQDAEQLLSVIEALKKSISVEDVPSTESAASRFGLTSAEFLAGEAACRALTVALMLHSMNMTEFDGDHLANAVESVRAAVEAINVEMMLSTPDQVTDRLFDCYTAADACYAVFSACDVRNNDRISGPVMTSLRSLRDHVKQLLASLHGHAKQQQTLIFPDVVVDRFQGDAQMSLALQGFGGIGEFCKGVAASAREGWEGIC</sequence>
<dbReference type="GeneID" id="19111506"/>
<dbReference type="PANTHER" id="PTHR22767">
    <property type="entry name" value="N-TERMINAL ACETYLTRANSFERASE-RELATED"/>
    <property type="match status" value="1"/>
</dbReference>
<proteinExistence type="inferred from homology"/>
<protein>
    <submittedName>
        <fullName evidence="2">Uncharacterized protein</fullName>
    </submittedName>
</protein>
<name>M2MXW7_BAUPA</name>
<dbReference type="OMA" id="QTGMIFD"/>
<dbReference type="KEGG" id="bcom:BAUCODRAFT_315193"/>
<dbReference type="GO" id="GO:0031416">
    <property type="term" value="C:NatB complex"/>
    <property type="evidence" value="ECO:0007669"/>
    <property type="project" value="TreeGrafter"/>
</dbReference>
<dbReference type="Pfam" id="PF09797">
    <property type="entry name" value="NatB_MDM20"/>
    <property type="match status" value="1"/>
</dbReference>
<accession>M2MXW7</accession>
<evidence type="ECO:0000313" key="3">
    <source>
        <dbReference type="Proteomes" id="UP000011761"/>
    </source>
</evidence>
<gene>
    <name evidence="2" type="ORF">BAUCODRAFT_315193</name>
</gene>
<dbReference type="PANTHER" id="PTHR22767:SF3">
    <property type="entry name" value="N-ALPHA-ACETYLTRANSFERASE 25, NATB AUXILIARY SUBUNIT"/>
    <property type="match status" value="1"/>
</dbReference>
<reference evidence="2 3" key="1">
    <citation type="journal article" date="2012" name="PLoS Pathog.">
        <title>Diverse lifestyles and strategies of plant pathogenesis encoded in the genomes of eighteen Dothideomycetes fungi.</title>
        <authorList>
            <person name="Ohm R.A."/>
            <person name="Feau N."/>
            <person name="Henrissat B."/>
            <person name="Schoch C.L."/>
            <person name="Horwitz B.A."/>
            <person name="Barry K.W."/>
            <person name="Condon B.J."/>
            <person name="Copeland A.C."/>
            <person name="Dhillon B."/>
            <person name="Glaser F."/>
            <person name="Hesse C.N."/>
            <person name="Kosti I."/>
            <person name="LaButti K."/>
            <person name="Lindquist E.A."/>
            <person name="Lucas S."/>
            <person name="Salamov A.A."/>
            <person name="Bradshaw R.E."/>
            <person name="Ciuffetti L."/>
            <person name="Hamelin R.C."/>
            <person name="Kema G.H.J."/>
            <person name="Lawrence C."/>
            <person name="Scott J.A."/>
            <person name="Spatafora J.W."/>
            <person name="Turgeon B.G."/>
            <person name="de Wit P.J.G.M."/>
            <person name="Zhong S."/>
            <person name="Goodwin S.B."/>
            <person name="Grigoriev I.V."/>
        </authorList>
    </citation>
    <scope>NUCLEOTIDE SEQUENCE [LARGE SCALE GENOMIC DNA]</scope>
    <source>
        <strain evidence="2 3">UAMH 10762</strain>
    </source>
</reference>
<comment type="similarity">
    <text evidence="1">Belongs to the MDM20/NAA25 family.</text>
</comment>
<evidence type="ECO:0000313" key="2">
    <source>
        <dbReference type="EMBL" id="EMC91110.1"/>
    </source>
</evidence>
<dbReference type="Proteomes" id="UP000011761">
    <property type="component" value="Unassembled WGS sequence"/>
</dbReference>
<dbReference type="OrthoDB" id="5296at2759"/>
<dbReference type="RefSeq" id="XP_007681580.1">
    <property type="nucleotide sequence ID" value="XM_007683390.1"/>
</dbReference>
<dbReference type="InterPro" id="IPR019183">
    <property type="entry name" value="NAA25_NatB_aux_su"/>
</dbReference>
<dbReference type="AlphaFoldDB" id="M2MXW7"/>
<evidence type="ECO:0000256" key="1">
    <source>
        <dbReference type="ARBA" id="ARBA00006298"/>
    </source>
</evidence>
<keyword evidence="3" id="KW-1185">Reference proteome</keyword>
<dbReference type="eggNOG" id="ENOG502SZCE">
    <property type="taxonomic scope" value="Eukaryota"/>
</dbReference>